<name>A0ABW2G7S3_9ACTN</name>
<evidence type="ECO:0000313" key="2">
    <source>
        <dbReference type="Proteomes" id="UP001596413"/>
    </source>
</evidence>
<dbReference type="Proteomes" id="UP001596413">
    <property type="component" value="Unassembled WGS sequence"/>
</dbReference>
<comment type="caution">
    <text evidence="1">The sequence shown here is derived from an EMBL/GenBank/DDBJ whole genome shotgun (WGS) entry which is preliminary data.</text>
</comment>
<proteinExistence type="predicted"/>
<sequence length="85" mass="8863">MRDALHFSGDGGSYDVQLDASTLGGLRTLDRSDLLTALDEPPGWQTSVGGLAQLPLEGGDVLWGGEGAYGSDGFVARVRPDESLV</sequence>
<reference evidence="2" key="1">
    <citation type="journal article" date="2019" name="Int. J. Syst. Evol. Microbiol.">
        <title>The Global Catalogue of Microorganisms (GCM) 10K type strain sequencing project: providing services to taxonomists for standard genome sequencing and annotation.</title>
        <authorList>
            <consortium name="The Broad Institute Genomics Platform"/>
            <consortium name="The Broad Institute Genome Sequencing Center for Infectious Disease"/>
            <person name="Wu L."/>
            <person name="Ma J."/>
        </authorList>
    </citation>
    <scope>NUCLEOTIDE SEQUENCE [LARGE SCALE GENOMIC DNA]</scope>
    <source>
        <strain evidence="2">CGMCC 1.13681</strain>
    </source>
</reference>
<dbReference type="EMBL" id="JBHSZO010000002">
    <property type="protein sequence ID" value="MFC7216835.1"/>
    <property type="molecule type" value="Genomic_DNA"/>
</dbReference>
<gene>
    <name evidence="1" type="ORF">ACFQLX_01405</name>
</gene>
<dbReference type="RefSeq" id="WP_386410816.1">
    <property type="nucleotide sequence ID" value="NZ_JBHSZO010000002.1"/>
</dbReference>
<accession>A0ABW2G7S3</accession>
<protein>
    <submittedName>
        <fullName evidence="1">Uncharacterized protein</fullName>
    </submittedName>
</protein>
<evidence type="ECO:0000313" key="1">
    <source>
        <dbReference type="EMBL" id="MFC7216835.1"/>
    </source>
</evidence>
<keyword evidence="2" id="KW-1185">Reference proteome</keyword>
<organism evidence="1 2">
    <name type="scientific">Streptomyces polyrhachis</name>
    <dbReference type="NCBI Taxonomy" id="1282885"/>
    <lineage>
        <taxon>Bacteria</taxon>
        <taxon>Bacillati</taxon>
        <taxon>Actinomycetota</taxon>
        <taxon>Actinomycetes</taxon>
        <taxon>Kitasatosporales</taxon>
        <taxon>Streptomycetaceae</taxon>
        <taxon>Streptomyces</taxon>
    </lineage>
</organism>